<dbReference type="PROSITE" id="PS50977">
    <property type="entry name" value="HTH_TETR_2"/>
    <property type="match status" value="1"/>
</dbReference>
<dbReference type="GO" id="GO:0000976">
    <property type="term" value="F:transcription cis-regulatory region binding"/>
    <property type="evidence" value="ECO:0007669"/>
    <property type="project" value="TreeGrafter"/>
</dbReference>
<dbReference type="SUPFAM" id="SSF46689">
    <property type="entry name" value="Homeodomain-like"/>
    <property type="match status" value="1"/>
</dbReference>
<dbReference type="PRINTS" id="PR00455">
    <property type="entry name" value="HTHTETR"/>
</dbReference>
<dbReference type="PATRIC" id="fig|943816.4.peg.255"/>
<feature type="region of interest" description="Disordered" evidence="3">
    <location>
        <begin position="1"/>
        <end position="80"/>
    </location>
</feature>
<feature type="DNA-binding region" description="H-T-H motif" evidence="2">
    <location>
        <begin position="101"/>
        <end position="120"/>
    </location>
</feature>
<evidence type="ECO:0000256" key="1">
    <source>
        <dbReference type="ARBA" id="ARBA00023125"/>
    </source>
</evidence>
<evidence type="ECO:0000313" key="6">
    <source>
        <dbReference type="Proteomes" id="UP000175829"/>
    </source>
</evidence>
<evidence type="ECO:0000313" key="5">
    <source>
        <dbReference type="EMBL" id="OEU97274.1"/>
    </source>
</evidence>
<accession>A0A1E7K027</accession>
<evidence type="ECO:0000259" key="4">
    <source>
        <dbReference type="PROSITE" id="PS50977"/>
    </source>
</evidence>
<protein>
    <submittedName>
        <fullName evidence="5">TetR family transcriptional regulator</fullName>
    </submittedName>
</protein>
<name>A0A1E7K027_9ACTN</name>
<evidence type="ECO:0000256" key="3">
    <source>
        <dbReference type="SAM" id="MobiDB-lite"/>
    </source>
</evidence>
<feature type="domain" description="HTH tetR-type" evidence="4">
    <location>
        <begin position="78"/>
        <end position="138"/>
    </location>
</feature>
<gene>
    <name evidence="5" type="ORF">AN217_04605</name>
</gene>
<dbReference type="Pfam" id="PF00440">
    <property type="entry name" value="TetR_N"/>
    <property type="match status" value="1"/>
</dbReference>
<dbReference type="GO" id="GO:0003700">
    <property type="term" value="F:DNA-binding transcription factor activity"/>
    <property type="evidence" value="ECO:0007669"/>
    <property type="project" value="TreeGrafter"/>
</dbReference>
<comment type="caution">
    <text evidence="5">The sequence shown here is derived from an EMBL/GenBank/DDBJ whole genome shotgun (WGS) entry which is preliminary data.</text>
</comment>
<dbReference type="InterPro" id="IPR001647">
    <property type="entry name" value="HTH_TetR"/>
</dbReference>
<dbReference type="PANTHER" id="PTHR30055">
    <property type="entry name" value="HTH-TYPE TRANSCRIPTIONAL REGULATOR RUTR"/>
    <property type="match status" value="1"/>
</dbReference>
<evidence type="ECO:0000256" key="2">
    <source>
        <dbReference type="PROSITE-ProRule" id="PRU00335"/>
    </source>
</evidence>
<dbReference type="AlphaFoldDB" id="A0A1E7K027"/>
<organism evidence="5 6">
    <name type="scientific">Streptomyces qinglanensis</name>
    <dbReference type="NCBI Taxonomy" id="943816"/>
    <lineage>
        <taxon>Bacteria</taxon>
        <taxon>Bacillati</taxon>
        <taxon>Actinomycetota</taxon>
        <taxon>Actinomycetes</taxon>
        <taxon>Kitasatosporales</taxon>
        <taxon>Streptomycetaceae</taxon>
        <taxon>Streptomyces</taxon>
    </lineage>
</organism>
<dbReference type="PANTHER" id="PTHR30055:SF226">
    <property type="entry name" value="HTH-TYPE TRANSCRIPTIONAL REGULATOR PKSA"/>
    <property type="match status" value="1"/>
</dbReference>
<dbReference type="Proteomes" id="UP000175829">
    <property type="component" value="Unassembled WGS sequence"/>
</dbReference>
<reference evidence="5 6" key="1">
    <citation type="journal article" date="2016" name="Front. Microbiol.">
        <title>Comparative Genomics Analysis of Streptomyces Species Reveals Their Adaptation to the Marine Environment and Their Diversity at the Genomic Level.</title>
        <authorList>
            <person name="Tian X."/>
            <person name="Zhang Z."/>
            <person name="Yang T."/>
            <person name="Chen M."/>
            <person name="Li J."/>
            <person name="Chen F."/>
            <person name="Yang J."/>
            <person name="Li W."/>
            <person name="Zhang B."/>
            <person name="Zhang Z."/>
            <person name="Wu J."/>
            <person name="Zhang C."/>
            <person name="Long L."/>
            <person name="Xiao J."/>
        </authorList>
    </citation>
    <scope>NUCLEOTIDE SEQUENCE [LARGE SCALE GENOMIC DNA]</scope>
    <source>
        <strain evidence="5 6">SCSIO M10379</strain>
    </source>
</reference>
<dbReference type="EMBL" id="LJGV01000022">
    <property type="protein sequence ID" value="OEU97274.1"/>
    <property type="molecule type" value="Genomic_DNA"/>
</dbReference>
<dbReference type="InterPro" id="IPR050109">
    <property type="entry name" value="HTH-type_TetR-like_transc_reg"/>
</dbReference>
<dbReference type="Gene3D" id="1.10.357.10">
    <property type="entry name" value="Tetracycline Repressor, domain 2"/>
    <property type="match status" value="1"/>
</dbReference>
<sequence length="259" mass="27289">MGSAAGARAVNTRAGRERTTTGGAGDARGAAGIAGADGSAAPAEQGRTGPEQGRTGGAAPARQDRTARGAAPKQDRSRATRQRLLESAVTCLAEHGWSGSTVSVVAEHAGVSRGAAQHHFPTREDLFTAAVEYVAEERSRALRELPAPAGARAVVEALVALYTGPLFRAALHLWVAASNEPQLGPRVTDLEARMGRETHRMAVDLLGVDERRPGVRETVQGLLDMARGLGLANLLTDDSARRERVVAQWARLLEDSLRD</sequence>
<feature type="compositionally biased region" description="Basic and acidic residues" evidence="3">
    <location>
        <begin position="62"/>
        <end position="78"/>
    </location>
</feature>
<keyword evidence="1 2" id="KW-0238">DNA-binding</keyword>
<dbReference type="InterPro" id="IPR009057">
    <property type="entry name" value="Homeodomain-like_sf"/>
</dbReference>
<proteinExistence type="predicted"/>
<feature type="compositionally biased region" description="Low complexity" evidence="3">
    <location>
        <begin position="27"/>
        <end position="43"/>
    </location>
</feature>